<dbReference type="EMBL" id="CP037452">
    <property type="protein sequence ID" value="QDV49688.1"/>
    <property type="molecule type" value="Genomic_DNA"/>
</dbReference>
<accession>A0A518I996</accession>
<gene>
    <name evidence="1" type="ORF">Enr17x_17090</name>
</gene>
<protein>
    <submittedName>
        <fullName evidence="1">Uncharacterized protein</fullName>
    </submittedName>
</protein>
<evidence type="ECO:0000313" key="1">
    <source>
        <dbReference type="EMBL" id="QDV49688.1"/>
    </source>
</evidence>
<dbReference type="KEGG" id="gfm:Enr17x_17090"/>
<proteinExistence type="predicted"/>
<dbReference type="Proteomes" id="UP000318313">
    <property type="component" value="Chromosome"/>
</dbReference>
<sequence length="63" mass="7480">MINKTRNKKTLHLLKVYKKLHAQLYNQVEELYLHLQFGMRQDANRKSQFTGQQLVAFLFATGK</sequence>
<dbReference type="AlphaFoldDB" id="A0A518I996"/>
<evidence type="ECO:0000313" key="2">
    <source>
        <dbReference type="Proteomes" id="UP000318313"/>
    </source>
</evidence>
<organism evidence="1 2">
    <name type="scientific">Gimesia fumaroli</name>
    <dbReference type="NCBI Taxonomy" id="2527976"/>
    <lineage>
        <taxon>Bacteria</taxon>
        <taxon>Pseudomonadati</taxon>
        <taxon>Planctomycetota</taxon>
        <taxon>Planctomycetia</taxon>
        <taxon>Planctomycetales</taxon>
        <taxon>Planctomycetaceae</taxon>
        <taxon>Gimesia</taxon>
    </lineage>
</organism>
<name>A0A518I996_9PLAN</name>
<keyword evidence="2" id="KW-1185">Reference proteome</keyword>
<reference evidence="1 2" key="1">
    <citation type="submission" date="2019-03" db="EMBL/GenBank/DDBJ databases">
        <title>Deep-cultivation of Planctomycetes and their phenomic and genomic characterization uncovers novel biology.</title>
        <authorList>
            <person name="Wiegand S."/>
            <person name="Jogler M."/>
            <person name="Boedeker C."/>
            <person name="Pinto D."/>
            <person name="Vollmers J."/>
            <person name="Rivas-Marin E."/>
            <person name="Kohn T."/>
            <person name="Peeters S.H."/>
            <person name="Heuer A."/>
            <person name="Rast P."/>
            <person name="Oberbeckmann S."/>
            <person name="Bunk B."/>
            <person name="Jeske O."/>
            <person name="Meyerdierks A."/>
            <person name="Storesund J.E."/>
            <person name="Kallscheuer N."/>
            <person name="Luecker S."/>
            <person name="Lage O.M."/>
            <person name="Pohl T."/>
            <person name="Merkel B.J."/>
            <person name="Hornburger P."/>
            <person name="Mueller R.-W."/>
            <person name="Bruemmer F."/>
            <person name="Labrenz M."/>
            <person name="Spormann A.M."/>
            <person name="Op den Camp H."/>
            <person name="Overmann J."/>
            <person name="Amann R."/>
            <person name="Jetten M.S.M."/>
            <person name="Mascher T."/>
            <person name="Medema M.H."/>
            <person name="Devos D.P."/>
            <person name="Kaster A.-K."/>
            <person name="Ovreas L."/>
            <person name="Rohde M."/>
            <person name="Galperin M.Y."/>
            <person name="Jogler C."/>
        </authorList>
    </citation>
    <scope>NUCLEOTIDE SEQUENCE [LARGE SCALE GENOMIC DNA]</scope>
    <source>
        <strain evidence="1 2">Enr17</strain>
    </source>
</reference>